<accession>A0A6P0URP0</accession>
<name>A0A6P0URP0_9FLAO</name>
<gene>
    <name evidence="1" type="ORF">GWK08_06320</name>
</gene>
<evidence type="ECO:0000313" key="2">
    <source>
        <dbReference type="Proteomes" id="UP000468581"/>
    </source>
</evidence>
<comment type="caution">
    <text evidence="1">The sequence shown here is derived from an EMBL/GenBank/DDBJ whole genome shotgun (WGS) entry which is preliminary data.</text>
</comment>
<dbReference type="RefSeq" id="WP_163606049.1">
    <property type="nucleotide sequence ID" value="NZ_JAABOO010000001.1"/>
</dbReference>
<organism evidence="1 2">
    <name type="scientific">Leptobacterium flavescens</name>
    <dbReference type="NCBI Taxonomy" id="472055"/>
    <lineage>
        <taxon>Bacteria</taxon>
        <taxon>Pseudomonadati</taxon>
        <taxon>Bacteroidota</taxon>
        <taxon>Flavobacteriia</taxon>
        <taxon>Flavobacteriales</taxon>
        <taxon>Flavobacteriaceae</taxon>
        <taxon>Leptobacterium</taxon>
    </lineage>
</organism>
<protein>
    <submittedName>
        <fullName evidence="1">Uncharacterized protein</fullName>
    </submittedName>
</protein>
<dbReference type="EMBL" id="JAABOO010000001">
    <property type="protein sequence ID" value="NER13046.1"/>
    <property type="molecule type" value="Genomic_DNA"/>
</dbReference>
<dbReference type="AlphaFoldDB" id="A0A6P0URP0"/>
<sequence>MKKKKLKNLVLHKSKIADLNTMRSVVGGSNACNAESVIICESGDTGDGGGGGGGTGAQSIIDCQQTQLCGPTQQTCGCASTTATVVDC</sequence>
<keyword evidence="2" id="KW-1185">Reference proteome</keyword>
<proteinExistence type="predicted"/>
<reference evidence="1 2" key="1">
    <citation type="submission" date="2020-01" db="EMBL/GenBank/DDBJ databases">
        <title>Leptobacterium flavescens.</title>
        <authorList>
            <person name="Wang G."/>
        </authorList>
    </citation>
    <scope>NUCLEOTIDE SEQUENCE [LARGE SCALE GENOMIC DNA]</scope>
    <source>
        <strain evidence="1 2">KCTC 22160</strain>
    </source>
</reference>
<dbReference type="Proteomes" id="UP000468581">
    <property type="component" value="Unassembled WGS sequence"/>
</dbReference>
<evidence type="ECO:0000313" key="1">
    <source>
        <dbReference type="EMBL" id="NER13046.1"/>
    </source>
</evidence>